<evidence type="ECO:0000259" key="2">
    <source>
        <dbReference type="Pfam" id="PF12278"/>
    </source>
</evidence>
<proteinExistence type="predicted"/>
<evidence type="ECO:0000256" key="1">
    <source>
        <dbReference type="SAM" id="MobiDB-lite"/>
    </source>
</evidence>
<dbReference type="Pfam" id="PF12278">
    <property type="entry name" value="SDP_N"/>
    <property type="match status" value="1"/>
</dbReference>
<accession>T1I4F2</accession>
<feature type="compositionally biased region" description="Basic and acidic residues" evidence="1">
    <location>
        <begin position="159"/>
        <end position="169"/>
    </location>
</feature>
<feature type="region of interest" description="Disordered" evidence="1">
    <location>
        <begin position="202"/>
        <end position="225"/>
    </location>
</feature>
<keyword evidence="4" id="KW-1185">Reference proteome</keyword>
<dbReference type="InParanoid" id="T1I4F2"/>
<dbReference type="VEuPathDB" id="VectorBase:RPRC011171"/>
<evidence type="ECO:0000313" key="3">
    <source>
        <dbReference type="EnsemblMetazoa" id="RPRC011171-PA"/>
    </source>
</evidence>
<organism evidence="3 4">
    <name type="scientific">Rhodnius prolixus</name>
    <name type="common">Triatomid bug</name>
    <dbReference type="NCBI Taxonomy" id="13249"/>
    <lineage>
        <taxon>Eukaryota</taxon>
        <taxon>Metazoa</taxon>
        <taxon>Ecdysozoa</taxon>
        <taxon>Arthropoda</taxon>
        <taxon>Hexapoda</taxon>
        <taxon>Insecta</taxon>
        <taxon>Pterygota</taxon>
        <taxon>Neoptera</taxon>
        <taxon>Paraneoptera</taxon>
        <taxon>Hemiptera</taxon>
        <taxon>Heteroptera</taxon>
        <taxon>Panheteroptera</taxon>
        <taxon>Cimicomorpha</taxon>
        <taxon>Reduviidae</taxon>
        <taxon>Triatominae</taxon>
        <taxon>Rhodnius</taxon>
    </lineage>
</organism>
<dbReference type="Proteomes" id="UP000015103">
    <property type="component" value="Unassembled WGS sequence"/>
</dbReference>
<dbReference type="EMBL" id="ACPB03011107">
    <property type="status" value="NOT_ANNOTATED_CDS"/>
    <property type="molecule type" value="Genomic_DNA"/>
</dbReference>
<dbReference type="EnsemblMetazoa" id="RPRC011171-RA">
    <property type="protein sequence ID" value="RPRC011171-PA"/>
    <property type="gene ID" value="RPRC011171"/>
</dbReference>
<feature type="region of interest" description="Disordered" evidence="1">
    <location>
        <begin position="134"/>
        <end position="169"/>
    </location>
</feature>
<reference evidence="3" key="1">
    <citation type="submission" date="2015-05" db="UniProtKB">
        <authorList>
            <consortium name="EnsemblMetazoa"/>
        </authorList>
    </citation>
    <scope>IDENTIFICATION</scope>
</reference>
<name>T1I4F2_RHOPR</name>
<dbReference type="HOGENOM" id="CLU_1232568_0_0_1"/>
<dbReference type="AlphaFoldDB" id="T1I4F2"/>
<feature type="domain" description="Complementary sex determination N-terminal" evidence="2">
    <location>
        <begin position="131"/>
        <end position="224"/>
    </location>
</feature>
<sequence>MNRMNSKHESFGSDHSPLKKTILNIKEPLNHPIGSTIVYTSLLKQIDYLEQNIFEDLEISPKATEMSVKKVNTVTNPETIAPVRRPDEGKQPLFARIALCGSAKSGEDQRATNESLVGEKKRTRYRSPDYDYRLRSCHRSTSTSRKRYHSPSPSHYRHRNESEKSENGNKELLIELGAEEGTIKYDVKELKRITVRIDRPFPPSPKQEVARKIIDPETIAPVRRP</sequence>
<evidence type="ECO:0000313" key="4">
    <source>
        <dbReference type="Proteomes" id="UP000015103"/>
    </source>
</evidence>
<dbReference type="InterPro" id="IPR022063">
    <property type="entry name" value="Sex_determin_N"/>
</dbReference>
<protein>
    <submittedName>
        <fullName evidence="3">SDP_N domain-containing protein</fullName>
    </submittedName>
</protein>